<sequence>MAIMSAFLCLLLILSFFSPGTSLSSNYYAKTCPNVESLVRRAVRDAATNDKKVPAALLRMHFHDCFIRGCDASVLLNSNGKNTAEKDGPPNVSLHGFYVIDNAKKVVESACPGIVSCADILAFAARDAVVLSGGPSWDVPKGRKDGRTSKASETIQLPAPTFNISQLQQSFAQRGLSLEDLVALSGGHTLGFSHCSSFKNRIHNFNSTTDIDPSIHPSFAATLRSVCPVKNAKNAGVAMDPSSTSFDNTYYKLIFQQKALFSSDNALLDSPKTKNLASKFASSKDEFTKAFVKSMIKMSSITGGQEVRKDCDKNEGERRKDRRSDRMFNQGFRDGRSYAQVAKSFGKENTKMNQNEEKKDWSSEKIYNDKEKAINSDGGEEDVGDHTSSKDNGNICKMEASSLNEEYL</sequence>
<protein>
    <submittedName>
        <fullName evidence="1">Uncharacterized protein</fullName>
    </submittedName>
</protein>
<gene>
    <name evidence="1" type="ORF">L6452_43969</name>
</gene>
<dbReference type="Proteomes" id="UP001055879">
    <property type="component" value="Linkage Group LG18"/>
</dbReference>
<name>A0ACB8XEC2_ARCLA</name>
<evidence type="ECO:0000313" key="2">
    <source>
        <dbReference type="Proteomes" id="UP001055879"/>
    </source>
</evidence>
<accession>A0ACB8XEC2</accession>
<evidence type="ECO:0000313" key="1">
    <source>
        <dbReference type="EMBL" id="KAI3665345.1"/>
    </source>
</evidence>
<dbReference type="EMBL" id="CM042064">
    <property type="protein sequence ID" value="KAI3665345.1"/>
    <property type="molecule type" value="Genomic_DNA"/>
</dbReference>
<keyword evidence="2" id="KW-1185">Reference proteome</keyword>
<organism evidence="1 2">
    <name type="scientific">Arctium lappa</name>
    <name type="common">Greater burdock</name>
    <name type="synonym">Lappa major</name>
    <dbReference type="NCBI Taxonomy" id="4217"/>
    <lineage>
        <taxon>Eukaryota</taxon>
        <taxon>Viridiplantae</taxon>
        <taxon>Streptophyta</taxon>
        <taxon>Embryophyta</taxon>
        <taxon>Tracheophyta</taxon>
        <taxon>Spermatophyta</taxon>
        <taxon>Magnoliopsida</taxon>
        <taxon>eudicotyledons</taxon>
        <taxon>Gunneridae</taxon>
        <taxon>Pentapetalae</taxon>
        <taxon>asterids</taxon>
        <taxon>campanulids</taxon>
        <taxon>Asterales</taxon>
        <taxon>Asteraceae</taxon>
        <taxon>Carduoideae</taxon>
        <taxon>Cardueae</taxon>
        <taxon>Arctiinae</taxon>
        <taxon>Arctium</taxon>
    </lineage>
</organism>
<proteinExistence type="predicted"/>
<comment type="caution">
    <text evidence="1">The sequence shown here is derived from an EMBL/GenBank/DDBJ whole genome shotgun (WGS) entry which is preliminary data.</text>
</comment>
<reference evidence="1 2" key="2">
    <citation type="journal article" date="2022" name="Mol. Ecol. Resour.">
        <title>The genomes of chicory, endive, great burdock and yacon provide insights into Asteraceae paleo-polyploidization history and plant inulin production.</title>
        <authorList>
            <person name="Fan W."/>
            <person name="Wang S."/>
            <person name="Wang H."/>
            <person name="Wang A."/>
            <person name="Jiang F."/>
            <person name="Liu H."/>
            <person name="Zhao H."/>
            <person name="Xu D."/>
            <person name="Zhang Y."/>
        </authorList>
    </citation>
    <scope>NUCLEOTIDE SEQUENCE [LARGE SCALE GENOMIC DNA]</scope>
    <source>
        <strain evidence="2">cv. Niubang</strain>
    </source>
</reference>
<reference evidence="2" key="1">
    <citation type="journal article" date="2022" name="Mol. Ecol. Resour.">
        <title>The genomes of chicory, endive, great burdock and yacon provide insights into Asteraceae palaeo-polyploidization history and plant inulin production.</title>
        <authorList>
            <person name="Fan W."/>
            <person name="Wang S."/>
            <person name="Wang H."/>
            <person name="Wang A."/>
            <person name="Jiang F."/>
            <person name="Liu H."/>
            <person name="Zhao H."/>
            <person name="Xu D."/>
            <person name="Zhang Y."/>
        </authorList>
    </citation>
    <scope>NUCLEOTIDE SEQUENCE [LARGE SCALE GENOMIC DNA]</scope>
    <source>
        <strain evidence="2">cv. Niubang</strain>
    </source>
</reference>